<dbReference type="EMBL" id="FOVJ01000004">
    <property type="protein sequence ID" value="SFN87854.1"/>
    <property type="molecule type" value="Genomic_DNA"/>
</dbReference>
<sequence length="239" mass="24540">MCRAPSNFPGPTGNMSMLDAGSYVDSSQVPMSGGVPYAIGQASLVRIPIPGTDGLAIELRPRGFIPSGGSTSTLFFQDSTGKRHLRLDYGYNVKTNTIDYHWNQKGTYANFGVTGHSAAGRAGQIVYSTAKYFKYAGRVLGIAGVAIDAVSIVQASKPLRRASEVVAGWAGAWAGCKVIGAGGAAIGTTGSVFGIAVGGIVGCIIGGASGYVGGSMLAGEVYDWVEGTFFTPLPEVAMP</sequence>
<dbReference type="Proteomes" id="UP000183107">
    <property type="component" value="Unassembled WGS sequence"/>
</dbReference>
<organism evidence="1 2">
    <name type="scientific">Nitrosospira briensis</name>
    <dbReference type="NCBI Taxonomy" id="35799"/>
    <lineage>
        <taxon>Bacteria</taxon>
        <taxon>Pseudomonadati</taxon>
        <taxon>Pseudomonadota</taxon>
        <taxon>Betaproteobacteria</taxon>
        <taxon>Nitrosomonadales</taxon>
        <taxon>Nitrosomonadaceae</taxon>
        <taxon>Nitrosospira</taxon>
    </lineage>
</organism>
<name>A0A1I5CLQ9_9PROT</name>
<protein>
    <submittedName>
        <fullName evidence="1">Uncharacterized protein</fullName>
    </submittedName>
</protein>
<gene>
    <name evidence="1" type="ORF">SAMN05216386_2055</name>
</gene>
<accession>A0A1I5CLQ9</accession>
<dbReference type="PANTHER" id="PTHR21525">
    <property type="entry name" value="MOTILE SPERM PROTEIN"/>
    <property type="match status" value="1"/>
</dbReference>
<evidence type="ECO:0000313" key="2">
    <source>
        <dbReference type="Proteomes" id="UP000183107"/>
    </source>
</evidence>
<proteinExistence type="predicted"/>
<evidence type="ECO:0000313" key="1">
    <source>
        <dbReference type="EMBL" id="SFN87854.1"/>
    </source>
</evidence>
<keyword evidence="2" id="KW-1185">Reference proteome</keyword>
<dbReference type="AlphaFoldDB" id="A0A1I5CLQ9"/>
<dbReference type="PANTHER" id="PTHR21525:SF9">
    <property type="entry name" value="CHANNEL_COLICIN DOMAIN-CONTAINING PROTEIN"/>
    <property type="match status" value="1"/>
</dbReference>
<reference evidence="2" key="1">
    <citation type="submission" date="2016-10" db="EMBL/GenBank/DDBJ databases">
        <authorList>
            <person name="Varghese N."/>
        </authorList>
    </citation>
    <scope>NUCLEOTIDE SEQUENCE [LARGE SCALE GENOMIC DNA]</scope>
    <source>
        <strain evidence="2">Nsp8</strain>
    </source>
</reference>